<comment type="similarity">
    <text evidence="1">Belongs to the free Met sulfoxide reductase family.</text>
</comment>
<protein>
    <submittedName>
        <fullName evidence="3">GAF domain-containing protein</fullName>
    </submittedName>
</protein>
<name>A0A515D6S6_9BURK</name>
<dbReference type="InterPro" id="IPR051330">
    <property type="entry name" value="Phosphatase_reg/MetRdx"/>
</dbReference>
<dbReference type="KEGG" id="rhf:EUB48_01385"/>
<proteinExistence type="inferred from homology"/>
<dbReference type="FunFam" id="3.30.450.40:FF:000008">
    <property type="entry name" value="GAF domain-containing proteins"/>
    <property type="match status" value="1"/>
</dbReference>
<dbReference type="OrthoDB" id="9796252at2"/>
<dbReference type="Proteomes" id="UP000316798">
    <property type="component" value="Chromosome"/>
</dbReference>
<dbReference type="AlphaFoldDB" id="A0A515D6S6"/>
<dbReference type="PANTHER" id="PTHR21021">
    <property type="entry name" value="GAF/PUTATIVE CYTOSKELETAL PROTEIN"/>
    <property type="match status" value="1"/>
</dbReference>
<sequence>MFQLSSQTAPLSKAQHYAELAVQARSLLADEHDLIANAANFSALVFHSLPDLNWAGFYFHDGKELVVGPFQGKPACIRIALGHGACGTAAQTRSTQLLRDVQEFPGHIACDSASQSEVVVPLIAPGGTLIGVWDVDSPSVARFDHEDARGMALLCAVFIELAWARAAQASGAAAHWRPAPPGMFWQLLPATA</sequence>
<dbReference type="GO" id="GO:0033745">
    <property type="term" value="F:L-methionine-(R)-S-oxide reductase activity"/>
    <property type="evidence" value="ECO:0007669"/>
    <property type="project" value="TreeGrafter"/>
</dbReference>
<accession>A0A515D6S6</accession>
<keyword evidence="4" id="KW-1185">Reference proteome</keyword>
<dbReference type="InterPro" id="IPR000614">
    <property type="entry name" value="FRMsr_CS"/>
</dbReference>
<dbReference type="PANTHER" id="PTHR21021:SF15">
    <property type="entry name" value="FREE METHIONINE-R-SULFOXIDE REDUCTASE"/>
    <property type="match status" value="1"/>
</dbReference>
<dbReference type="GO" id="GO:0005829">
    <property type="term" value="C:cytosol"/>
    <property type="evidence" value="ECO:0007669"/>
    <property type="project" value="TreeGrafter"/>
</dbReference>
<organism evidence="3 4">
    <name type="scientific">Rhodoferax sediminis</name>
    <dbReference type="NCBI Taxonomy" id="2509614"/>
    <lineage>
        <taxon>Bacteria</taxon>
        <taxon>Pseudomonadati</taxon>
        <taxon>Pseudomonadota</taxon>
        <taxon>Betaproteobacteria</taxon>
        <taxon>Burkholderiales</taxon>
        <taxon>Comamonadaceae</taxon>
        <taxon>Rhodoferax</taxon>
    </lineage>
</organism>
<dbReference type="SUPFAM" id="SSF55781">
    <property type="entry name" value="GAF domain-like"/>
    <property type="match status" value="1"/>
</dbReference>
<evidence type="ECO:0000313" key="4">
    <source>
        <dbReference type="Proteomes" id="UP000316798"/>
    </source>
</evidence>
<dbReference type="InterPro" id="IPR003018">
    <property type="entry name" value="GAF"/>
</dbReference>
<evidence type="ECO:0000256" key="1">
    <source>
        <dbReference type="ARBA" id="ARBA00038454"/>
    </source>
</evidence>
<dbReference type="EMBL" id="CP035503">
    <property type="protein sequence ID" value="QDL36097.1"/>
    <property type="molecule type" value="Genomic_DNA"/>
</dbReference>
<reference evidence="3 4" key="1">
    <citation type="submission" date="2019-01" db="EMBL/GenBank/DDBJ databases">
        <title>Genomic insights into a novel species Rhodoferax sp.</title>
        <authorList>
            <person name="Jin L."/>
        </authorList>
    </citation>
    <scope>NUCLEOTIDE SEQUENCE [LARGE SCALE GENOMIC DNA]</scope>
    <source>
        <strain evidence="3 4">CHu59-6-5</strain>
    </source>
</reference>
<feature type="domain" description="GAF" evidence="2">
    <location>
        <begin position="54"/>
        <end position="155"/>
    </location>
</feature>
<evidence type="ECO:0000259" key="2">
    <source>
        <dbReference type="Pfam" id="PF13185"/>
    </source>
</evidence>
<dbReference type="PROSITE" id="PS01320">
    <property type="entry name" value="UPF0067"/>
    <property type="match status" value="1"/>
</dbReference>
<dbReference type="Pfam" id="PF13185">
    <property type="entry name" value="GAF_2"/>
    <property type="match status" value="1"/>
</dbReference>
<evidence type="ECO:0000313" key="3">
    <source>
        <dbReference type="EMBL" id="QDL36097.1"/>
    </source>
</evidence>
<gene>
    <name evidence="3" type="ORF">EUB48_01385</name>
</gene>
<dbReference type="InterPro" id="IPR029016">
    <property type="entry name" value="GAF-like_dom_sf"/>
</dbReference>
<dbReference type="Gene3D" id="3.30.450.40">
    <property type="match status" value="1"/>
</dbReference>